<evidence type="ECO:0000313" key="2">
    <source>
        <dbReference type="Proteomes" id="UP001234297"/>
    </source>
</evidence>
<evidence type="ECO:0000313" key="1">
    <source>
        <dbReference type="EMBL" id="KAJ8623003.1"/>
    </source>
</evidence>
<name>A0ACC2KPC6_PERAE</name>
<dbReference type="Proteomes" id="UP001234297">
    <property type="component" value="Chromosome 10"/>
</dbReference>
<gene>
    <name evidence="1" type="ORF">MRB53_031532</name>
</gene>
<sequence>MNPAVKHGFPSKVRIVVSDLDTGETSLVMTAATETFVDNVLFIIQFGCATLRHTQPDIYPFLTENRRNFDFFSDALKILSFGR</sequence>
<dbReference type="EMBL" id="CM056818">
    <property type="protein sequence ID" value="KAJ8623003.1"/>
    <property type="molecule type" value="Genomic_DNA"/>
</dbReference>
<accession>A0ACC2KPC6</accession>
<reference evidence="1 2" key="1">
    <citation type="journal article" date="2022" name="Hortic Res">
        <title>A haplotype resolved chromosomal level avocado genome allows analysis of novel avocado genes.</title>
        <authorList>
            <person name="Nath O."/>
            <person name="Fletcher S.J."/>
            <person name="Hayward A."/>
            <person name="Shaw L.M."/>
            <person name="Masouleh A.K."/>
            <person name="Furtado A."/>
            <person name="Henry R.J."/>
            <person name="Mitter N."/>
        </authorList>
    </citation>
    <scope>NUCLEOTIDE SEQUENCE [LARGE SCALE GENOMIC DNA]</scope>
    <source>
        <strain evidence="2">cv. Hass</strain>
    </source>
</reference>
<proteinExistence type="predicted"/>
<comment type="caution">
    <text evidence="1">The sequence shown here is derived from an EMBL/GenBank/DDBJ whole genome shotgun (WGS) entry which is preliminary data.</text>
</comment>
<organism evidence="1 2">
    <name type="scientific">Persea americana</name>
    <name type="common">Avocado</name>
    <dbReference type="NCBI Taxonomy" id="3435"/>
    <lineage>
        <taxon>Eukaryota</taxon>
        <taxon>Viridiplantae</taxon>
        <taxon>Streptophyta</taxon>
        <taxon>Embryophyta</taxon>
        <taxon>Tracheophyta</taxon>
        <taxon>Spermatophyta</taxon>
        <taxon>Magnoliopsida</taxon>
        <taxon>Magnoliidae</taxon>
        <taxon>Laurales</taxon>
        <taxon>Lauraceae</taxon>
        <taxon>Persea</taxon>
    </lineage>
</organism>
<protein>
    <submittedName>
        <fullName evidence="1">Uncharacterized protein</fullName>
    </submittedName>
</protein>
<keyword evidence="2" id="KW-1185">Reference proteome</keyword>